<evidence type="ECO:0000313" key="6">
    <source>
        <dbReference type="Proteomes" id="UP001055286"/>
    </source>
</evidence>
<comment type="caution">
    <text evidence="5">The sequence shown here is derived from an EMBL/GenBank/DDBJ whole genome shotgun (WGS) entry which is preliminary data.</text>
</comment>
<dbReference type="InterPro" id="IPR036188">
    <property type="entry name" value="FAD/NAD-bd_sf"/>
</dbReference>
<keyword evidence="6" id="KW-1185">Reference proteome</keyword>
<dbReference type="Gene3D" id="3.50.50.60">
    <property type="entry name" value="FAD/NAD(P)-binding domain"/>
    <property type="match status" value="1"/>
</dbReference>
<dbReference type="GO" id="GO:0071949">
    <property type="term" value="F:FAD binding"/>
    <property type="evidence" value="ECO:0007669"/>
    <property type="project" value="InterPro"/>
</dbReference>
<sequence length="551" mass="60056">MTSRPRFASTPSPEAGDRRPVVVIGAGPVGLTCAIDLATRGVPVVVLDDDDTVATGSRAICWAKRTLEIWDRLGVGQRMVDKGVTWSVGRVFHGDQELYRFDLLPETGHRRPAFINLQQYYVEQYLIERAADFPDLIGLRWKHEVTGLTRTAEGVRLDVATPEGAYALDAEWVLAADGARSATRTRMGLPFPGQRFEERFLIADVRMKADFPTERLFWFEPTFHAGQSALLHRQPDDVFRIDFQLGPEADPDLERMPERVMPRVKAVVGDQTPVTLEWCSVYSFRCARLERFVHGRVVFVGDSAHVVSPFGARGGNGGIQDADNLCWKLALVLRGEAPESLIATYDEERGHAADENILNSSRTTNFMTPKTRAERYLRDGVLALAAEAPFARMLLNAGRLSRPCSLAGLSLQTPDPAPQRDGPRPGDVCVDAPVVDGSGRAGWLLDSLDGSFTLLVFAGAEAPDPGRFSGLPPGLRCVVVAERPLTLAGAEVLLDTEGVAGLRYVAESGVAYLIRPDAHVAARFTEVDGQQVAEALARACGRSGTSVQEAA</sequence>
<organism evidence="5 6">
    <name type="scientific">Methylobacterium frigidaeris</name>
    <dbReference type="NCBI Taxonomy" id="2038277"/>
    <lineage>
        <taxon>Bacteria</taxon>
        <taxon>Pseudomonadati</taxon>
        <taxon>Pseudomonadota</taxon>
        <taxon>Alphaproteobacteria</taxon>
        <taxon>Hyphomicrobiales</taxon>
        <taxon>Methylobacteriaceae</taxon>
        <taxon>Methylobacterium</taxon>
    </lineage>
</organism>
<name>A0AA37HGQ6_9HYPH</name>
<dbReference type="GO" id="GO:0016709">
    <property type="term" value="F:oxidoreductase activity, acting on paired donors, with incorporation or reduction of molecular oxygen, NAD(P)H as one donor, and incorporation of one atom of oxygen"/>
    <property type="evidence" value="ECO:0007669"/>
    <property type="project" value="UniProtKB-ARBA"/>
</dbReference>
<accession>A0AA37HGQ6</accession>
<dbReference type="EMBL" id="BPQJ01000040">
    <property type="protein sequence ID" value="GJD65474.1"/>
    <property type="molecule type" value="Genomic_DNA"/>
</dbReference>
<dbReference type="PRINTS" id="PR00420">
    <property type="entry name" value="RNGMNOXGNASE"/>
</dbReference>
<evidence type="ECO:0000256" key="3">
    <source>
        <dbReference type="ARBA" id="ARBA00022827"/>
    </source>
</evidence>
<keyword evidence="2" id="KW-0285">Flavoprotein</keyword>
<dbReference type="PANTHER" id="PTHR43004:SF19">
    <property type="entry name" value="BINDING MONOOXYGENASE, PUTATIVE (JCVI)-RELATED"/>
    <property type="match status" value="1"/>
</dbReference>
<reference evidence="5" key="1">
    <citation type="journal article" date="2016" name="Front. Microbiol.">
        <title>Genome Sequence of the Piezophilic, Mesophilic Sulfate-Reducing Bacterium Desulfovibrio indicus J2T.</title>
        <authorList>
            <person name="Cao J."/>
            <person name="Maignien L."/>
            <person name="Shao Z."/>
            <person name="Alain K."/>
            <person name="Jebbar M."/>
        </authorList>
    </citation>
    <scope>NUCLEOTIDE SEQUENCE</scope>
    <source>
        <strain evidence="5">JCM 32048</strain>
    </source>
</reference>
<keyword evidence="3" id="KW-0274">FAD</keyword>
<dbReference type="InterPro" id="IPR002938">
    <property type="entry name" value="FAD-bd"/>
</dbReference>
<feature type="domain" description="FAD-binding" evidence="4">
    <location>
        <begin position="20"/>
        <end position="356"/>
    </location>
</feature>
<proteinExistence type="predicted"/>
<dbReference type="SUPFAM" id="SSF51905">
    <property type="entry name" value="FAD/NAD(P)-binding domain"/>
    <property type="match status" value="1"/>
</dbReference>
<evidence type="ECO:0000256" key="1">
    <source>
        <dbReference type="ARBA" id="ARBA00001974"/>
    </source>
</evidence>
<dbReference type="Gene3D" id="3.30.70.2450">
    <property type="match status" value="1"/>
</dbReference>
<dbReference type="Pfam" id="PF01494">
    <property type="entry name" value="FAD_binding_3"/>
    <property type="match status" value="1"/>
</dbReference>
<gene>
    <name evidence="5" type="primary">mhpA_2</name>
    <name evidence="5" type="ORF">MPEAHAMD_5667</name>
</gene>
<dbReference type="AlphaFoldDB" id="A0AA37HGQ6"/>
<evidence type="ECO:0000259" key="4">
    <source>
        <dbReference type="Pfam" id="PF01494"/>
    </source>
</evidence>
<evidence type="ECO:0000313" key="5">
    <source>
        <dbReference type="EMBL" id="GJD65474.1"/>
    </source>
</evidence>
<dbReference type="NCBIfam" id="NF006002">
    <property type="entry name" value="PRK08132.1"/>
    <property type="match status" value="1"/>
</dbReference>
<dbReference type="Gene3D" id="3.40.30.120">
    <property type="match status" value="1"/>
</dbReference>
<dbReference type="RefSeq" id="WP_099899880.1">
    <property type="nucleotide sequence ID" value="NZ_BPQJ01000040.1"/>
</dbReference>
<comment type="cofactor">
    <cofactor evidence="1">
        <name>FAD</name>
        <dbReference type="ChEBI" id="CHEBI:57692"/>
    </cofactor>
</comment>
<evidence type="ECO:0000256" key="2">
    <source>
        <dbReference type="ARBA" id="ARBA00022630"/>
    </source>
</evidence>
<dbReference type="InterPro" id="IPR050641">
    <property type="entry name" value="RIFMO-like"/>
</dbReference>
<protein>
    <submittedName>
        <fullName evidence="5">3-(3-hydroxy-phenyl)propionate/3-hydroxycinnamic acid hydroxylase</fullName>
    </submittedName>
</protein>
<dbReference type="PANTHER" id="PTHR43004">
    <property type="entry name" value="TRK SYSTEM POTASSIUM UPTAKE PROTEIN"/>
    <property type="match status" value="1"/>
</dbReference>
<dbReference type="Proteomes" id="UP001055286">
    <property type="component" value="Unassembled WGS sequence"/>
</dbReference>
<reference evidence="5" key="2">
    <citation type="submission" date="2021-08" db="EMBL/GenBank/DDBJ databases">
        <authorList>
            <person name="Tani A."/>
            <person name="Ola A."/>
            <person name="Ogura Y."/>
            <person name="Katsura K."/>
            <person name="Hayashi T."/>
        </authorList>
    </citation>
    <scope>NUCLEOTIDE SEQUENCE</scope>
    <source>
        <strain evidence="5">JCM 32048</strain>
    </source>
</reference>